<comment type="similarity">
    <text evidence="2">Belongs to the autoinducer-2 exporter (AI-2E) (TC 2.A.86) family.</text>
</comment>
<keyword evidence="5" id="KW-0472">Membrane</keyword>
<proteinExistence type="inferred from homology"/>
<dbReference type="Pfam" id="PF01594">
    <property type="entry name" value="AI-2E_transport"/>
    <property type="match status" value="1"/>
</dbReference>
<evidence type="ECO:0000256" key="3">
    <source>
        <dbReference type="ARBA" id="ARBA00022692"/>
    </source>
</evidence>
<dbReference type="Proteomes" id="UP000220226">
    <property type="component" value="Unassembled WGS sequence"/>
</dbReference>
<keyword evidence="3" id="KW-0812">Transmembrane</keyword>
<accession>A0A2B2SQQ1</accession>
<evidence type="ECO:0000313" key="7">
    <source>
        <dbReference type="Proteomes" id="UP000220226"/>
    </source>
</evidence>
<dbReference type="GO" id="GO:0016020">
    <property type="term" value="C:membrane"/>
    <property type="evidence" value="ECO:0007669"/>
    <property type="project" value="UniProtKB-SubCell"/>
</dbReference>
<evidence type="ECO:0000256" key="2">
    <source>
        <dbReference type="ARBA" id="ARBA00009773"/>
    </source>
</evidence>
<organism evidence="6 7">
    <name type="scientific">Bacillus cereus</name>
    <dbReference type="NCBI Taxonomy" id="1396"/>
    <lineage>
        <taxon>Bacteria</taxon>
        <taxon>Bacillati</taxon>
        <taxon>Bacillota</taxon>
        <taxon>Bacilli</taxon>
        <taxon>Bacillales</taxon>
        <taxon>Bacillaceae</taxon>
        <taxon>Bacillus</taxon>
        <taxon>Bacillus cereus group</taxon>
    </lineage>
</organism>
<evidence type="ECO:0000256" key="1">
    <source>
        <dbReference type="ARBA" id="ARBA00004141"/>
    </source>
</evidence>
<comment type="caution">
    <text evidence="6">The sequence shown here is derived from an EMBL/GenBank/DDBJ whole genome shotgun (WGS) entry which is preliminary data.</text>
</comment>
<dbReference type="GO" id="GO:0055085">
    <property type="term" value="P:transmembrane transport"/>
    <property type="evidence" value="ECO:0007669"/>
    <property type="project" value="TreeGrafter"/>
</dbReference>
<name>A0A2B2SQQ1_BACCE</name>
<dbReference type="EMBL" id="NTQT01000008">
    <property type="protein sequence ID" value="PFC76453.1"/>
    <property type="molecule type" value="Genomic_DNA"/>
</dbReference>
<comment type="subcellular location">
    <subcellularLocation>
        <location evidence="1">Membrane</location>
        <topology evidence="1">Multi-pass membrane protein</topology>
    </subcellularLocation>
</comment>
<dbReference type="PANTHER" id="PTHR21716:SF69">
    <property type="entry name" value="TRANSPORT PROTEIN YUBA-RELATED"/>
    <property type="match status" value="1"/>
</dbReference>
<evidence type="ECO:0000256" key="5">
    <source>
        <dbReference type="ARBA" id="ARBA00023136"/>
    </source>
</evidence>
<dbReference type="PANTHER" id="PTHR21716">
    <property type="entry name" value="TRANSMEMBRANE PROTEIN"/>
    <property type="match status" value="1"/>
</dbReference>
<evidence type="ECO:0000313" key="6">
    <source>
        <dbReference type="EMBL" id="PFC76453.1"/>
    </source>
</evidence>
<protein>
    <submittedName>
        <fullName evidence="6">AI-2E family transporter</fullName>
    </submittedName>
</protein>
<gene>
    <name evidence="6" type="ORF">CN290_06840</name>
</gene>
<sequence>MVSLEKINIRKRDKLKKFFREHNYLAVLLGFALLFINILLLTKISFVFTPFIVFLKTIFFPVLLAGVLFYILHPFVSLLEKKGVSRIVSIASIYIIVLGLFVFLVVTVIPIIKDQIDALIDNLPYFGHEIERAARRFGESNLLGKIQENLNIDVAGMVKDYTVDFTKSLSSVTGNVTGFLSTVTEVVLTFVMVPFILFYLLKDGEQLPNHFLKFISEQRRPAAMRILDDMHYAISSYIRGQIIVSLFIGIMLLIGYLIIGIKYAVLLAILAMIVNIVPYVGPIIAITPALIIAFIDSPSMVLKVIIVMMIVQLAEGKFISPQVMGKKLDIHPITIIFIILTAGNLFGIMGIILAIPGYAILKVLVTHGYRFVKLNT</sequence>
<dbReference type="InterPro" id="IPR002549">
    <property type="entry name" value="AI-2E-like"/>
</dbReference>
<dbReference type="AlphaFoldDB" id="A0A2B2SQQ1"/>
<keyword evidence="4" id="KW-1133">Transmembrane helix</keyword>
<evidence type="ECO:0000256" key="4">
    <source>
        <dbReference type="ARBA" id="ARBA00022989"/>
    </source>
</evidence>
<reference evidence="6 7" key="1">
    <citation type="submission" date="2017-09" db="EMBL/GenBank/DDBJ databases">
        <title>Large-scale bioinformatics analysis of Bacillus genomes uncovers conserved roles of natural products in bacterial physiology.</title>
        <authorList>
            <consortium name="Agbiome Team Llc"/>
            <person name="Bleich R.M."/>
            <person name="Grubbs K.J."/>
            <person name="Santa Maria K.C."/>
            <person name="Allen S.E."/>
            <person name="Farag S."/>
            <person name="Shank E.A."/>
            <person name="Bowers A."/>
        </authorList>
    </citation>
    <scope>NUCLEOTIDE SEQUENCE [LARGE SCALE GENOMIC DNA]</scope>
    <source>
        <strain evidence="6 7">AFS025165</strain>
    </source>
</reference>